<evidence type="ECO:0000313" key="3">
    <source>
        <dbReference type="EMBL" id="QOY61430.1"/>
    </source>
</evidence>
<feature type="domain" description="HTH luxR-type" evidence="2">
    <location>
        <begin position="20"/>
        <end position="77"/>
    </location>
</feature>
<dbReference type="GO" id="GO:0003677">
    <property type="term" value="F:DNA binding"/>
    <property type="evidence" value="ECO:0007669"/>
    <property type="project" value="InterPro"/>
</dbReference>
<proteinExistence type="predicted"/>
<dbReference type="KEGG" id="tio:INP52_04390"/>
<gene>
    <name evidence="3" type="ORF">INP52_04390</name>
</gene>
<reference evidence="3 4" key="1">
    <citation type="submission" date="2020-10" db="EMBL/GenBank/DDBJ databases">
        <title>Olsenella immobilis sp.nov., isolated from the mud in a fermentation cellar used for the production of Chinese strong-flavoured liquor.</title>
        <authorList>
            <person name="Lu L."/>
        </authorList>
    </citation>
    <scope>NUCLEOTIDE SEQUENCE [LARGE SCALE GENOMIC DNA]</scope>
    <source>
        <strain evidence="3 4">LZLJ-2</strain>
    </source>
</reference>
<evidence type="ECO:0000256" key="1">
    <source>
        <dbReference type="SAM" id="Phobius"/>
    </source>
</evidence>
<dbReference type="AlphaFoldDB" id="A0A7S7M9Z8"/>
<sequence>MVDQRFSSPGPADFERLLADTGLSEREAQALLSVVLSQTAAEAAGALGVSASTMGSYRQRGYAKLGVSTRAEFMRLPEAETWASTLAAFDVPAKKPVVPVESNPASPQCRPPMSFPCLFVACLLCSTLVIFTGIVAKILLPRHDAYSVQPHGAIASEYGDVPNVVGMRADSAASALASAGFCPEFEPRAGDAASGTILEVGPVGDLSDLAGGIPSISWGDGCTAGYNERGGWDAYVELVVFV</sequence>
<dbReference type="InterPro" id="IPR016032">
    <property type="entry name" value="Sig_transdc_resp-reg_C-effctor"/>
</dbReference>
<dbReference type="GO" id="GO:0006355">
    <property type="term" value="P:regulation of DNA-templated transcription"/>
    <property type="evidence" value="ECO:0007669"/>
    <property type="project" value="InterPro"/>
</dbReference>
<keyword evidence="1" id="KW-0472">Membrane</keyword>
<dbReference type="Gene3D" id="1.10.10.10">
    <property type="entry name" value="Winged helix-like DNA-binding domain superfamily/Winged helix DNA-binding domain"/>
    <property type="match status" value="1"/>
</dbReference>
<feature type="transmembrane region" description="Helical" evidence="1">
    <location>
        <begin position="118"/>
        <end position="140"/>
    </location>
</feature>
<name>A0A7S7M9Z8_9ACTN</name>
<dbReference type="SMART" id="SM00421">
    <property type="entry name" value="HTH_LUXR"/>
    <property type="match status" value="1"/>
</dbReference>
<dbReference type="InterPro" id="IPR036388">
    <property type="entry name" value="WH-like_DNA-bd_sf"/>
</dbReference>
<organism evidence="3 4">
    <name type="scientific">Thermophilibacter immobilis</name>
    <dbReference type="NCBI Taxonomy" id="2779519"/>
    <lineage>
        <taxon>Bacteria</taxon>
        <taxon>Bacillati</taxon>
        <taxon>Actinomycetota</taxon>
        <taxon>Coriobacteriia</taxon>
        <taxon>Coriobacteriales</taxon>
        <taxon>Atopobiaceae</taxon>
        <taxon>Thermophilibacter</taxon>
    </lineage>
</organism>
<dbReference type="InterPro" id="IPR000792">
    <property type="entry name" value="Tscrpt_reg_LuxR_C"/>
</dbReference>
<evidence type="ECO:0000259" key="2">
    <source>
        <dbReference type="SMART" id="SM00421"/>
    </source>
</evidence>
<accession>A0A7S7M9Z8</accession>
<dbReference type="Proteomes" id="UP000593735">
    <property type="component" value="Chromosome"/>
</dbReference>
<protein>
    <recommendedName>
        <fullName evidence="2">HTH luxR-type domain-containing protein</fullName>
    </recommendedName>
</protein>
<keyword evidence="1" id="KW-1133">Transmembrane helix</keyword>
<dbReference type="Pfam" id="PF00196">
    <property type="entry name" value="GerE"/>
    <property type="match status" value="1"/>
</dbReference>
<keyword evidence="4" id="KW-1185">Reference proteome</keyword>
<dbReference type="SUPFAM" id="SSF46894">
    <property type="entry name" value="C-terminal effector domain of the bipartite response regulators"/>
    <property type="match status" value="1"/>
</dbReference>
<dbReference type="EMBL" id="CP063767">
    <property type="protein sequence ID" value="QOY61430.1"/>
    <property type="molecule type" value="Genomic_DNA"/>
</dbReference>
<dbReference type="RefSeq" id="WP_194372731.1">
    <property type="nucleotide sequence ID" value="NZ_CP063767.1"/>
</dbReference>
<evidence type="ECO:0000313" key="4">
    <source>
        <dbReference type="Proteomes" id="UP000593735"/>
    </source>
</evidence>
<keyword evidence="1" id="KW-0812">Transmembrane</keyword>